<organism evidence="7">
    <name type="scientific">freshwater metagenome</name>
    <dbReference type="NCBI Taxonomy" id="449393"/>
    <lineage>
        <taxon>unclassified sequences</taxon>
        <taxon>metagenomes</taxon>
        <taxon>ecological metagenomes</taxon>
    </lineage>
</organism>
<comment type="subunit">
    <text evidence="2">Homotetramer.</text>
</comment>
<dbReference type="InterPro" id="IPR025652">
    <property type="entry name" value="TesB_C"/>
</dbReference>
<dbReference type="EMBL" id="CAEZSR010000076">
    <property type="protein sequence ID" value="CAB4566014.1"/>
    <property type="molecule type" value="Genomic_DNA"/>
</dbReference>
<protein>
    <submittedName>
        <fullName evidence="7">Unannotated protein</fullName>
    </submittedName>
</protein>
<evidence type="ECO:0000256" key="1">
    <source>
        <dbReference type="ARBA" id="ARBA00006538"/>
    </source>
</evidence>
<feature type="domain" description="Acyl-CoA thioesterase-like N-terminal HotDog" evidence="6">
    <location>
        <begin position="54"/>
        <end position="130"/>
    </location>
</feature>
<dbReference type="InterPro" id="IPR042171">
    <property type="entry name" value="Acyl-CoA_hotdog"/>
</dbReference>
<feature type="domain" description="Acyl-CoA thioesterase 2 C-terminal" evidence="5">
    <location>
        <begin position="190"/>
        <end position="299"/>
    </location>
</feature>
<evidence type="ECO:0000256" key="3">
    <source>
        <dbReference type="ARBA" id="ARBA00022801"/>
    </source>
</evidence>
<dbReference type="CDD" id="cd03445">
    <property type="entry name" value="Thioesterase_II_repeat2"/>
    <property type="match status" value="1"/>
</dbReference>
<dbReference type="CDD" id="cd03444">
    <property type="entry name" value="Thioesterase_II_repeat1"/>
    <property type="match status" value="1"/>
</dbReference>
<dbReference type="FunFam" id="2.40.160.210:FF:000001">
    <property type="entry name" value="Acyl-CoA thioesterase II"/>
    <property type="match status" value="1"/>
</dbReference>
<dbReference type="SUPFAM" id="SSF54637">
    <property type="entry name" value="Thioesterase/thiol ester dehydrase-isomerase"/>
    <property type="match status" value="2"/>
</dbReference>
<name>A0A6J6DS34_9ZZZZ</name>
<evidence type="ECO:0000256" key="2">
    <source>
        <dbReference type="ARBA" id="ARBA00011881"/>
    </source>
</evidence>
<keyword evidence="3" id="KW-0378">Hydrolase</keyword>
<evidence type="ECO:0000259" key="6">
    <source>
        <dbReference type="Pfam" id="PF13622"/>
    </source>
</evidence>
<dbReference type="Pfam" id="PF02551">
    <property type="entry name" value="Acyl_CoA_thio"/>
    <property type="match status" value="1"/>
</dbReference>
<dbReference type="PANTHER" id="PTHR11066:SF34">
    <property type="entry name" value="ACYL-COENZYME A THIOESTERASE 8"/>
    <property type="match status" value="1"/>
</dbReference>
<sequence length="307" mass="34180">MEPGGTPAEVRTRAWDARLLLVQAALDDLVTLLDLEVIEVNLFRGRSPDENRQRVFGGQVAGQALVAATRTVETDRFVHSLHAYFLRPGDPTAPILYEVDRIRDGKSFTTRRVVAIQHGRAIFNLQASFHVHEGGPDHQIPMPDGIPDPESLPDFKTRMAPYKERMGEWYDRPRPIDIRYIDGDPFSRQGNPAQGQRVWMRAAGELPPDPTLHACIVTYASDMTLLDTTVLPFGMSWESPGMQMASLDHAMWFHRDFRADQWLLYDQSAISSGSGRGLAGGAIFTRDGTLAVTVVQEGLARVGRSTT</sequence>
<dbReference type="Pfam" id="PF13622">
    <property type="entry name" value="4HBT_3"/>
    <property type="match status" value="1"/>
</dbReference>
<dbReference type="GO" id="GO:0006637">
    <property type="term" value="P:acyl-CoA metabolic process"/>
    <property type="evidence" value="ECO:0007669"/>
    <property type="project" value="InterPro"/>
</dbReference>
<evidence type="ECO:0000259" key="5">
    <source>
        <dbReference type="Pfam" id="PF02551"/>
    </source>
</evidence>
<keyword evidence="4" id="KW-0443">Lipid metabolism</keyword>
<dbReference type="InterPro" id="IPR049449">
    <property type="entry name" value="TesB_ACOT8-like_N"/>
</dbReference>
<dbReference type="InterPro" id="IPR003703">
    <property type="entry name" value="Acyl_CoA_thio"/>
</dbReference>
<reference evidence="7" key="1">
    <citation type="submission" date="2020-05" db="EMBL/GenBank/DDBJ databases">
        <authorList>
            <person name="Chiriac C."/>
            <person name="Salcher M."/>
            <person name="Ghai R."/>
            <person name="Kavagutti S V."/>
        </authorList>
    </citation>
    <scope>NUCLEOTIDE SEQUENCE</scope>
</reference>
<dbReference type="AlphaFoldDB" id="A0A6J6DS34"/>
<accession>A0A6J6DS34</accession>
<evidence type="ECO:0000313" key="7">
    <source>
        <dbReference type="EMBL" id="CAB4566014.1"/>
    </source>
</evidence>
<dbReference type="GO" id="GO:0009062">
    <property type="term" value="P:fatty acid catabolic process"/>
    <property type="evidence" value="ECO:0007669"/>
    <property type="project" value="TreeGrafter"/>
</dbReference>
<proteinExistence type="inferred from homology"/>
<dbReference type="Gene3D" id="2.40.160.210">
    <property type="entry name" value="Acyl-CoA thioesterase, double hotdog domain"/>
    <property type="match status" value="1"/>
</dbReference>
<dbReference type="PANTHER" id="PTHR11066">
    <property type="entry name" value="ACYL-COA THIOESTERASE"/>
    <property type="match status" value="1"/>
</dbReference>
<evidence type="ECO:0000256" key="4">
    <source>
        <dbReference type="ARBA" id="ARBA00023098"/>
    </source>
</evidence>
<gene>
    <name evidence="7" type="ORF">UFOPK1493_02095</name>
</gene>
<dbReference type="GO" id="GO:0047617">
    <property type="term" value="F:fatty acyl-CoA hydrolase activity"/>
    <property type="evidence" value="ECO:0007669"/>
    <property type="project" value="InterPro"/>
</dbReference>
<comment type="similarity">
    <text evidence="1">Belongs to the C/M/P thioester hydrolase family.</text>
</comment>
<dbReference type="InterPro" id="IPR029069">
    <property type="entry name" value="HotDog_dom_sf"/>
</dbReference>